<proteinExistence type="predicted"/>
<evidence type="ECO:0000259" key="1">
    <source>
        <dbReference type="Pfam" id="PF01936"/>
    </source>
</evidence>
<reference evidence="2" key="1">
    <citation type="journal article" date="2021" name="Proc. Natl. Acad. Sci. U.S.A.">
        <title>A Catalog of Tens of Thousands of Viruses from Human Metagenomes Reveals Hidden Associations with Chronic Diseases.</title>
        <authorList>
            <person name="Tisza M.J."/>
            <person name="Buck C.B."/>
        </authorList>
    </citation>
    <scope>NUCLEOTIDE SEQUENCE</scope>
    <source>
        <strain evidence="2">CtKeG8</strain>
    </source>
</reference>
<dbReference type="Gene3D" id="3.40.50.1010">
    <property type="entry name" value="5'-nuclease"/>
    <property type="match status" value="1"/>
</dbReference>
<dbReference type="EMBL" id="BK015388">
    <property type="protein sequence ID" value="DAE04438.1"/>
    <property type="molecule type" value="Genomic_DNA"/>
</dbReference>
<organism evidence="2">
    <name type="scientific">Siphoviridae sp. ctKeG8</name>
    <dbReference type="NCBI Taxonomy" id="2825443"/>
    <lineage>
        <taxon>Viruses</taxon>
        <taxon>Duplodnaviria</taxon>
        <taxon>Heunggongvirae</taxon>
        <taxon>Uroviricota</taxon>
        <taxon>Caudoviricetes</taxon>
    </lineage>
</organism>
<feature type="domain" description="NYN" evidence="1">
    <location>
        <begin position="123"/>
        <end position="190"/>
    </location>
</feature>
<evidence type="ECO:0000313" key="2">
    <source>
        <dbReference type="EMBL" id="DAE04438.1"/>
    </source>
</evidence>
<accession>A0A8S5PBJ0</accession>
<dbReference type="GO" id="GO:0004540">
    <property type="term" value="F:RNA nuclease activity"/>
    <property type="evidence" value="ECO:0007669"/>
    <property type="project" value="InterPro"/>
</dbReference>
<sequence length="225" mass="26344">MENVAILVDGAFFIKRARYIFGSKNPKELADLLNYHCRRHLYSTKGKTKNHLYRIFFYDCPPLSKKVFHPFLQKQIDLAKSPNSAWRLELHEELKRVRKTALRLGHVDDVNITWAIDYDKIKSLCSHKIKWDQLTEKDFSMNVKQKGVDMRIGIDITSLALKKQVSRIILISGDSDFVPAAKFARREGIDFILDPMWAPIKPDLYEHIDGLRSTFPRPKNRQQKF</sequence>
<dbReference type="InterPro" id="IPR021139">
    <property type="entry name" value="NYN"/>
</dbReference>
<protein>
    <submittedName>
        <fullName evidence="2">NicB-like protein</fullName>
    </submittedName>
</protein>
<dbReference type="Pfam" id="PF01936">
    <property type="entry name" value="NYN"/>
    <property type="match status" value="1"/>
</dbReference>
<dbReference type="CDD" id="cd18722">
    <property type="entry name" value="PIN_NicB-like"/>
    <property type="match status" value="1"/>
</dbReference>
<name>A0A8S5PBJ0_9CAUD</name>